<dbReference type="SUPFAM" id="SSF53850">
    <property type="entry name" value="Periplasmic binding protein-like II"/>
    <property type="match status" value="1"/>
</dbReference>
<keyword evidence="2" id="KW-0805">Transcription regulation</keyword>
<dbReference type="PRINTS" id="PR00039">
    <property type="entry name" value="HTHLYSR"/>
</dbReference>
<accession>A0A974SIG3</accession>
<proteinExistence type="inferred from homology"/>
<evidence type="ECO:0000256" key="4">
    <source>
        <dbReference type="ARBA" id="ARBA00023163"/>
    </source>
</evidence>
<dbReference type="CDD" id="cd08414">
    <property type="entry name" value="PBP2_LTTR_aromatics_like"/>
    <property type="match status" value="1"/>
</dbReference>
<dbReference type="InterPro" id="IPR036388">
    <property type="entry name" value="WH-like_DNA-bd_sf"/>
</dbReference>
<dbReference type="PROSITE" id="PS50931">
    <property type="entry name" value="HTH_LYSR"/>
    <property type="match status" value="1"/>
</dbReference>
<reference evidence="6 7" key="1">
    <citation type="submission" date="2020-10" db="EMBL/GenBank/DDBJ databases">
        <title>Degradation of 1,4-Dioxane by Xanthobacter sp. YN2, via a Novel Group-2 Soluble Di-Iron Monooxygenase.</title>
        <authorList>
            <person name="Ma F."/>
            <person name="Wang Y."/>
            <person name="Yang J."/>
            <person name="Guo H."/>
            <person name="Su D."/>
            <person name="Yu L."/>
        </authorList>
    </citation>
    <scope>NUCLEOTIDE SEQUENCE [LARGE SCALE GENOMIC DNA]</scope>
    <source>
        <strain evidence="6 7">YN2</strain>
    </source>
</reference>
<dbReference type="PANTHER" id="PTHR30346:SF0">
    <property type="entry name" value="HCA OPERON TRANSCRIPTIONAL ACTIVATOR HCAR"/>
    <property type="match status" value="1"/>
</dbReference>
<dbReference type="SUPFAM" id="SSF46785">
    <property type="entry name" value="Winged helix' DNA-binding domain"/>
    <property type="match status" value="1"/>
</dbReference>
<dbReference type="RefSeq" id="WP_203194276.1">
    <property type="nucleotide sequence ID" value="NZ_CP063362.1"/>
</dbReference>
<dbReference type="PANTHER" id="PTHR30346">
    <property type="entry name" value="TRANSCRIPTIONAL DUAL REGULATOR HCAR-RELATED"/>
    <property type="match status" value="1"/>
</dbReference>
<sequence length="306" mass="33466">MELKQLRQFVMLAETLNFRRAAERLNMAQPPLSISLRKLEAGLGTQLFERTTREMHLTAFGRVFLDRARRTLFEADQALQAARTAATGEEGTLTIGFVGTATYAVLPDLVPAYRAAFPRVQLILRESTTTEILSQIERGTIDLGIVRTPLARANRAHVTPIENDHLVLALPVSHPLAQRPGIRLRDLEGEPFIAYSPNTVPSLHAVVMFACQQAGFTPNVAQEAIQVQTIISLVESGLGVALVPSIVTRSGDGKTRFRRLPELDAMAPVSLAIAHAPQWETAAARHFRTLAISRTPAPSDSRLGTA</sequence>
<organism evidence="6 7">
    <name type="scientific">Xanthobacter dioxanivorans</name>
    <dbReference type="NCBI Taxonomy" id="2528964"/>
    <lineage>
        <taxon>Bacteria</taxon>
        <taxon>Pseudomonadati</taxon>
        <taxon>Pseudomonadota</taxon>
        <taxon>Alphaproteobacteria</taxon>
        <taxon>Hyphomicrobiales</taxon>
        <taxon>Xanthobacteraceae</taxon>
        <taxon>Xanthobacter</taxon>
    </lineage>
</organism>
<dbReference type="InterPro" id="IPR036390">
    <property type="entry name" value="WH_DNA-bd_sf"/>
</dbReference>
<feature type="domain" description="HTH lysR-type" evidence="5">
    <location>
        <begin position="1"/>
        <end position="58"/>
    </location>
</feature>
<dbReference type="InterPro" id="IPR005119">
    <property type="entry name" value="LysR_subst-bd"/>
</dbReference>
<protein>
    <submittedName>
        <fullName evidence="6">LysR family transcriptional regulator</fullName>
    </submittedName>
</protein>
<dbReference type="Pfam" id="PF03466">
    <property type="entry name" value="LysR_substrate"/>
    <property type="match status" value="1"/>
</dbReference>
<dbReference type="AlphaFoldDB" id="A0A974SIG3"/>
<dbReference type="FunFam" id="1.10.10.10:FF:000001">
    <property type="entry name" value="LysR family transcriptional regulator"/>
    <property type="match status" value="1"/>
</dbReference>
<comment type="similarity">
    <text evidence="1">Belongs to the LysR transcriptional regulatory family.</text>
</comment>
<evidence type="ECO:0000256" key="2">
    <source>
        <dbReference type="ARBA" id="ARBA00023015"/>
    </source>
</evidence>
<dbReference type="GO" id="GO:0032993">
    <property type="term" value="C:protein-DNA complex"/>
    <property type="evidence" value="ECO:0007669"/>
    <property type="project" value="TreeGrafter"/>
</dbReference>
<keyword evidence="7" id="KW-1185">Reference proteome</keyword>
<evidence type="ECO:0000313" key="7">
    <source>
        <dbReference type="Proteomes" id="UP000596427"/>
    </source>
</evidence>
<gene>
    <name evidence="6" type="ORF">EZH22_02805</name>
</gene>
<dbReference type="Gene3D" id="1.10.10.10">
    <property type="entry name" value="Winged helix-like DNA-binding domain superfamily/Winged helix DNA-binding domain"/>
    <property type="match status" value="1"/>
</dbReference>
<dbReference type="Gene3D" id="3.40.190.10">
    <property type="entry name" value="Periplasmic binding protein-like II"/>
    <property type="match status" value="2"/>
</dbReference>
<evidence type="ECO:0000259" key="5">
    <source>
        <dbReference type="PROSITE" id="PS50931"/>
    </source>
</evidence>
<evidence type="ECO:0000313" key="6">
    <source>
        <dbReference type="EMBL" id="QRG07361.1"/>
    </source>
</evidence>
<dbReference type="Proteomes" id="UP000596427">
    <property type="component" value="Chromosome"/>
</dbReference>
<dbReference type="GO" id="GO:0003700">
    <property type="term" value="F:DNA-binding transcription factor activity"/>
    <property type="evidence" value="ECO:0007669"/>
    <property type="project" value="InterPro"/>
</dbReference>
<name>A0A974SIG3_9HYPH</name>
<dbReference type="EMBL" id="CP063362">
    <property type="protein sequence ID" value="QRG07361.1"/>
    <property type="molecule type" value="Genomic_DNA"/>
</dbReference>
<evidence type="ECO:0000256" key="3">
    <source>
        <dbReference type="ARBA" id="ARBA00023125"/>
    </source>
</evidence>
<keyword evidence="3" id="KW-0238">DNA-binding</keyword>
<dbReference type="Pfam" id="PF00126">
    <property type="entry name" value="HTH_1"/>
    <property type="match status" value="1"/>
</dbReference>
<dbReference type="KEGG" id="xdi:EZH22_02805"/>
<evidence type="ECO:0000256" key="1">
    <source>
        <dbReference type="ARBA" id="ARBA00009437"/>
    </source>
</evidence>
<dbReference type="InterPro" id="IPR000847">
    <property type="entry name" value="LysR_HTH_N"/>
</dbReference>
<keyword evidence="4" id="KW-0804">Transcription</keyword>
<dbReference type="GO" id="GO:0003677">
    <property type="term" value="F:DNA binding"/>
    <property type="evidence" value="ECO:0007669"/>
    <property type="project" value="UniProtKB-KW"/>
</dbReference>